<feature type="region of interest" description="Disordered" evidence="8">
    <location>
        <begin position="1"/>
        <end position="29"/>
    </location>
</feature>
<dbReference type="Pfam" id="PF00583">
    <property type="entry name" value="Acetyltransf_1"/>
    <property type="match status" value="1"/>
</dbReference>
<sequence>MNIVEQWPRQQEDEVKNVDEDKDEDEDSTDYYQKFIVHHDNQSYPRYSLACSYILIDEGRQSSQSSHNDEDDEDEDDDTTTSALVLGHGRLTECYETAGGNAAAATYILIDPIYRGKGYGKLIMCLLEREVTSKERLGCQYHFIYLWCKINTVPFYERIGYLLSRNRVSLQRPCLKKLTATSVQTLEGILQRRCRRIGTTTTDNSTVDETNNVCNNNLRKKQTEIASNGNNTTTSNNVSTMKGYNNHHGKKKIETVMLLSSRPKDNDNNRKNKTHNNENNASLQQDEPVEDDVWLRKRLIDFCESSINISKQDRIDQMEKFIVDYRHQNVPFITTSTLSPPPTTTTTDKAVEIYNNNDWKWSYRWNNHVPWQQQIGPSCGLTAIRMVRDFYYLSQQSQRQQQKDIVGDGDVDEEQYCADDGVYNNNDKQRSSFHNTKYNNTKNDVLYTNRQKESAAPSLSLLVDAQERGYTQDGEMFDVEHLRELLEDQLVAVVGGGGGNFAVRTREVCSLAIEEIDSTLRHGGLWILPYDSNPRTKLPSKLQGKHAHWGILVGILYAGRIQTELPTNITTTTDAKAEEEDGKMTVMGESLQENTDYSCNWCVQHSLSSQWSIASMEDWVESNRQLISINDQKFTFLKNEKDLNLKNKIIQVLPRY</sequence>
<evidence type="ECO:0000256" key="3">
    <source>
        <dbReference type="ARBA" id="ARBA00022801"/>
    </source>
</evidence>
<dbReference type="Pfam" id="PF21646">
    <property type="entry name" value="ACTMAP-like_C"/>
    <property type="match status" value="1"/>
</dbReference>
<dbReference type="AlphaFoldDB" id="A0A1E7EWE4"/>
<feature type="region of interest" description="Disordered" evidence="8">
    <location>
        <begin position="261"/>
        <end position="287"/>
    </location>
</feature>
<evidence type="ECO:0000256" key="1">
    <source>
        <dbReference type="ARBA" id="ARBA00022438"/>
    </source>
</evidence>
<evidence type="ECO:0000256" key="8">
    <source>
        <dbReference type="SAM" id="MobiDB-lite"/>
    </source>
</evidence>
<keyword evidence="1" id="KW-0031">Aminopeptidase</keyword>
<dbReference type="PANTHER" id="PTHR28631">
    <property type="entry name" value="UPF0692 PROTEIN C19ORF54"/>
    <property type="match status" value="1"/>
</dbReference>
<dbReference type="InterPro" id="IPR000182">
    <property type="entry name" value="GNAT_dom"/>
</dbReference>
<dbReference type="OrthoDB" id="329272at2759"/>
<comment type="similarity">
    <text evidence="4">Belongs to the ACTMAP family.</text>
</comment>
<accession>A0A1E7EWE4</accession>
<feature type="domain" description="N-acetyltransferase" evidence="9">
    <location>
        <begin position="42"/>
        <end position="181"/>
    </location>
</feature>
<feature type="region of interest" description="Disordered" evidence="8">
    <location>
        <begin position="60"/>
        <end position="80"/>
    </location>
</feature>
<keyword evidence="3" id="KW-0378">Hydrolase</keyword>
<comment type="catalytic activity">
    <reaction evidence="7">
        <text>N-terminal N(alpha)-acetyl-L-cysteinyl-L-aspartyl-[protein] + H2O = N-terminal L-aspartyl-[protein] + N-acetyl-L-cysteine</text>
        <dbReference type="Rhea" id="RHEA:74579"/>
        <dbReference type="Rhea" id="RHEA-COMP:12669"/>
        <dbReference type="Rhea" id="RHEA-COMP:18395"/>
        <dbReference type="ChEBI" id="CHEBI:15377"/>
        <dbReference type="ChEBI" id="CHEBI:64720"/>
        <dbReference type="ChEBI" id="CHEBI:78236"/>
        <dbReference type="ChEBI" id="CHEBI:193599"/>
    </reaction>
    <physiologicalReaction direction="left-to-right" evidence="7">
        <dbReference type="Rhea" id="RHEA:74580"/>
    </physiologicalReaction>
</comment>
<keyword evidence="11" id="KW-1185">Reference proteome</keyword>
<dbReference type="GO" id="GO:0006508">
    <property type="term" value="P:proteolysis"/>
    <property type="evidence" value="ECO:0007669"/>
    <property type="project" value="UniProtKB-KW"/>
</dbReference>
<dbReference type="PROSITE" id="PS51186">
    <property type="entry name" value="GNAT"/>
    <property type="match status" value="1"/>
</dbReference>
<reference evidence="10 11" key="1">
    <citation type="submission" date="2016-09" db="EMBL/GenBank/DDBJ databases">
        <title>Extensive genetic diversity and differential bi-allelic expression allows diatom success in the polar Southern Ocean.</title>
        <authorList>
            <consortium name="DOE Joint Genome Institute"/>
            <person name="Mock T."/>
            <person name="Otillar R.P."/>
            <person name="Strauss J."/>
            <person name="Dupont C."/>
            <person name="Frickenhaus S."/>
            <person name="Maumus F."/>
            <person name="Mcmullan M."/>
            <person name="Sanges R."/>
            <person name="Schmutz J."/>
            <person name="Toseland A."/>
            <person name="Valas R."/>
            <person name="Veluchamy A."/>
            <person name="Ward B.J."/>
            <person name="Allen A."/>
            <person name="Barry K."/>
            <person name="Falciatore A."/>
            <person name="Ferrante M."/>
            <person name="Fortunato A.E."/>
            <person name="Gloeckner G."/>
            <person name="Gruber A."/>
            <person name="Hipkin R."/>
            <person name="Janech M."/>
            <person name="Kroth P."/>
            <person name="Leese F."/>
            <person name="Lindquist E."/>
            <person name="Lyon B.R."/>
            <person name="Martin J."/>
            <person name="Mayer C."/>
            <person name="Parker M."/>
            <person name="Quesneville H."/>
            <person name="Raymond J."/>
            <person name="Uhlig C."/>
            <person name="Valentin K.U."/>
            <person name="Worden A.Z."/>
            <person name="Armbrust E.V."/>
            <person name="Bowler C."/>
            <person name="Green B."/>
            <person name="Moulton V."/>
            <person name="Van Oosterhout C."/>
            <person name="Grigoriev I."/>
        </authorList>
    </citation>
    <scope>NUCLEOTIDE SEQUENCE [LARGE SCALE GENOMIC DNA]</scope>
    <source>
        <strain evidence="10 11">CCMP1102</strain>
    </source>
</reference>
<organism evidence="10 11">
    <name type="scientific">Fragilariopsis cylindrus CCMP1102</name>
    <dbReference type="NCBI Taxonomy" id="635003"/>
    <lineage>
        <taxon>Eukaryota</taxon>
        <taxon>Sar</taxon>
        <taxon>Stramenopiles</taxon>
        <taxon>Ochrophyta</taxon>
        <taxon>Bacillariophyta</taxon>
        <taxon>Bacillariophyceae</taxon>
        <taxon>Bacillariophycidae</taxon>
        <taxon>Bacillariales</taxon>
        <taxon>Bacillariaceae</taxon>
        <taxon>Fragilariopsis</taxon>
    </lineage>
</organism>
<evidence type="ECO:0000256" key="6">
    <source>
        <dbReference type="ARBA" id="ARBA00034908"/>
    </source>
</evidence>
<name>A0A1E7EWE4_9STRA</name>
<dbReference type="Gene3D" id="3.40.630.30">
    <property type="match status" value="1"/>
</dbReference>
<feature type="compositionally biased region" description="Acidic residues" evidence="8">
    <location>
        <begin position="69"/>
        <end position="79"/>
    </location>
</feature>
<evidence type="ECO:0000259" key="9">
    <source>
        <dbReference type="PROSITE" id="PS51186"/>
    </source>
</evidence>
<evidence type="ECO:0000256" key="5">
    <source>
        <dbReference type="ARBA" id="ARBA00034848"/>
    </source>
</evidence>
<evidence type="ECO:0000313" key="11">
    <source>
        <dbReference type="Proteomes" id="UP000095751"/>
    </source>
</evidence>
<dbReference type="GO" id="GO:0016747">
    <property type="term" value="F:acyltransferase activity, transferring groups other than amino-acyl groups"/>
    <property type="evidence" value="ECO:0007669"/>
    <property type="project" value="InterPro"/>
</dbReference>
<protein>
    <recommendedName>
        <fullName evidence="5">Actin maturation protease</fullName>
    </recommendedName>
    <alternativeName>
        <fullName evidence="6">Actin aminopeptidase ACTMAP</fullName>
    </alternativeName>
</protein>
<dbReference type="InterPro" id="IPR016181">
    <property type="entry name" value="Acyl_CoA_acyltransferase"/>
</dbReference>
<feature type="compositionally biased region" description="Low complexity" evidence="8">
    <location>
        <begin position="227"/>
        <end position="240"/>
    </location>
</feature>
<dbReference type="Proteomes" id="UP000095751">
    <property type="component" value="Unassembled WGS sequence"/>
</dbReference>
<evidence type="ECO:0000256" key="7">
    <source>
        <dbReference type="ARBA" id="ARBA00049041"/>
    </source>
</evidence>
<dbReference type="SUPFAM" id="SSF55729">
    <property type="entry name" value="Acyl-CoA N-acyltransferases (Nat)"/>
    <property type="match status" value="1"/>
</dbReference>
<dbReference type="KEGG" id="fcy:FRACYDRAFT_247729"/>
<evidence type="ECO:0000256" key="2">
    <source>
        <dbReference type="ARBA" id="ARBA00022670"/>
    </source>
</evidence>
<dbReference type="GO" id="GO:0004177">
    <property type="term" value="F:aminopeptidase activity"/>
    <property type="evidence" value="ECO:0007669"/>
    <property type="project" value="UniProtKB-KW"/>
</dbReference>
<keyword evidence="2" id="KW-0645">Protease</keyword>
<dbReference type="InterPro" id="IPR040043">
    <property type="entry name" value="ACTMAP"/>
</dbReference>
<proteinExistence type="inferred from homology"/>
<gene>
    <name evidence="10" type="ORF">FRACYDRAFT_247729</name>
</gene>
<feature type="compositionally biased region" description="Acidic residues" evidence="8">
    <location>
        <begin position="20"/>
        <end position="29"/>
    </location>
</feature>
<feature type="region of interest" description="Disordered" evidence="8">
    <location>
        <begin position="227"/>
        <end position="246"/>
    </location>
</feature>
<evidence type="ECO:0000313" key="10">
    <source>
        <dbReference type="EMBL" id="OEU10115.1"/>
    </source>
</evidence>
<dbReference type="PANTHER" id="PTHR28631:SF1">
    <property type="entry name" value="ACTIN MATURATION PROTEASE"/>
    <property type="match status" value="1"/>
</dbReference>
<evidence type="ECO:0000256" key="4">
    <source>
        <dbReference type="ARBA" id="ARBA00034725"/>
    </source>
</evidence>
<feature type="compositionally biased region" description="Basic and acidic residues" evidence="8">
    <location>
        <begin position="10"/>
        <end position="19"/>
    </location>
</feature>
<dbReference type="EMBL" id="KV784373">
    <property type="protein sequence ID" value="OEU10115.1"/>
    <property type="molecule type" value="Genomic_DNA"/>
</dbReference>
<dbReference type="InParanoid" id="A0A1E7EWE4"/>